<comment type="caution">
    <text evidence="1">The sequence shown here is derived from an EMBL/GenBank/DDBJ whole genome shotgun (WGS) entry which is preliminary data.</text>
</comment>
<dbReference type="EMBL" id="MRDB01000050">
    <property type="protein sequence ID" value="RKL30752.1"/>
    <property type="molecule type" value="Genomic_DNA"/>
</dbReference>
<organism evidence="1 2">
    <name type="scientific">Gibberella intermedia</name>
    <name type="common">Bulb rot disease fungus</name>
    <name type="synonym">Fusarium proliferatum</name>
    <dbReference type="NCBI Taxonomy" id="948311"/>
    <lineage>
        <taxon>Eukaryota</taxon>
        <taxon>Fungi</taxon>
        <taxon>Dikarya</taxon>
        <taxon>Ascomycota</taxon>
        <taxon>Pezizomycotina</taxon>
        <taxon>Sordariomycetes</taxon>
        <taxon>Hypocreomycetidae</taxon>
        <taxon>Hypocreales</taxon>
        <taxon>Nectriaceae</taxon>
        <taxon>Fusarium</taxon>
        <taxon>Fusarium fujikuroi species complex</taxon>
    </lineage>
</organism>
<dbReference type="Proteomes" id="UP000283569">
    <property type="component" value="Unassembled WGS sequence"/>
</dbReference>
<sequence>MQPRKKPVRRKVIDDIDIRKAVYASSVSRFVFKNNRRTVPPEQVIRDAGLMPVDEAGLAEVEKLREKGLTIGRLEDGWEAVHGCLSPIGPALGFYTSVY</sequence>
<gene>
    <name evidence="1" type="ORF">BFJ72_g11317</name>
</gene>
<proteinExistence type="predicted"/>
<accession>A0A420SN87</accession>
<protein>
    <submittedName>
        <fullName evidence="1">Uncharacterized protein</fullName>
    </submittedName>
</protein>
<name>A0A420SN87_GIBIN</name>
<evidence type="ECO:0000313" key="2">
    <source>
        <dbReference type="Proteomes" id="UP000283569"/>
    </source>
</evidence>
<reference evidence="1 2" key="1">
    <citation type="journal article" date="2018" name="Sci. Rep.">
        <title>Characterisation of pathogen-specific regions and novel effector candidates in Fusarium oxysporum f. sp. cepae.</title>
        <authorList>
            <person name="Armitage A.D."/>
            <person name="Taylor A."/>
            <person name="Sobczyk M.K."/>
            <person name="Baxter L."/>
            <person name="Greenfield B.P."/>
            <person name="Bates H.J."/>
            <person name="Wilson F."/>
            <person name="Jackson A.C."/>
            <person name="Ott S."/>
            <person name="Harrison R.J."/>
            <person name="Clarkson J.P."/>
        </authorList>
    </citation>
    <scope>NUCLEOTIDE SEQUENCE [LARGE SCALE GENOMIC DNA]</scope>
    <source>
        <strain evidence="1 2">Fp_A8</strain>
    </source>
</reference>
<dbReference type="AlphaFoldDB" id="A0A420SN87"/>
<evidence type="ECO:0000313" key="1">
    <source>
        <dbReference type="EMBL" id="RKL30752.1"/>
    </source>
</evidence>